<dbReference type="RefSeq" id="WP_270039343.1">
    <property type="nucleotide sequence ID" value="NZ_JAPDOD010000005.1"/>
</dbReference>
<protein>
    <submittedName>
        <fullName evidence="2">DUF1801 domain-containing protein</fullName>
    </submittedName>
</protein>
<accession>A0A9X3MRB5</accession>
<evidence type="ECO:0000313" key="3">
    <source>
        <dbReference type="Proteomes" id="UP001149140"/>
    </source>
</evidence>
<organism evidence="2 3">
    <name type="scientific">Solirubrobacter ginsenosidimutans</name>
    <dbReference type="NCBI Taxonomy" id="490573"/>
    <lineage>
        <taxon>Bacteria</taxon>
        <taxon>Bacillati</taxon>
        <taxon>Actinomycetota</taxon>
        <taxon>Thermoleophilia</taxon>
        <taxon>Solirubrobacterales</taxon>
        <taxon>Solirubrobacteraceae</taxon>
        <taxon>Solirubrobacter</taxon>
    </lineage>
</organism>
<dbReference type="Gene3D" id="3.90.1150.200">
    <property type="match status" value="1"/>
</dbReference>
<evidence type="ECO:0000259" key="1">
    <source>
        <dbReference type="Pfam" id="PF08818"/>
    </source>
</evidence>
<proteinExistence type="predicted"/>
<evidence type="ECO:0000313" key="2">
    <source>
        <dbReference type="EMBL" id="MDA0160481.1"/>
    </source>
</evidence>
<dbReference type="AlphaFoldDB" id="A0A9X3MRB5"/>
<reference evidence="2" key="1">
    <citation type="submission" date="2022-10" db="EMBL/GenBank/DDBJ databases">
        <title>The WGS of Solirubrobacter ginsenosidimutans DSM 21036.</title>
        <authorList>
            <person name="Jiang Z."/>
        </authorList>
    </citation>
    <scope>NUCLEOTIDE SEQUENCE</scope>
    <source>
        <strain evidence="2">DSM 21036</strain>
    </source>
</reference>
<name>A0A9X3MRB5_9ACTN</name>
<dbReference type="SUPFAM" id="SSF159888">
    <property type="entry name" value="YdhG-like"/>
    <property type="match status" value="1"/>
</dbReference>
<keyword evidence="3" id="KW-1185">Reference proteome</keyword>
<gene>
    <name evidence="2" type="ORF">OM076_09405</name>
</gene>
<sequence>MDFIERLDEPQRTEIRRVHDLITTVAPDLEVEAGEKIIGYGPYHYRYASGREGDAHLIGLAPRKGSISLYVSCTKDGAYLAESYVDRLPKASIGKSCVRFKRTSDLDLAILRELIAEAARLGPPYVATP</sequence>
<dbReference type="Pfam" id="PF08818">
    <property type="entry name" value="DUF1801"/>
    <property type="match status" value="1"/>
</dbReference>
<feature type="domain" description="YdhG-like" evidence="1">
    <location>
        <begin position="11"/>
        <end position="118"/>
    </location>
</feature>
<dbReference type="EMBL" id="JAPDOD010000005">
    <property type="protein sequence ID" value="MDA0160481.1"/>
    <property type="molecule type" value="Genomic_DNA"/>
</dbReference>
<dbReference type="InterPro" id="IPR014922">
    <property type="entry name" value="YdhG-like"/>
</dbReference>
<dbReference type="Proteomes" id="UP001149140">
    <property type="component" value="Unassembled WGS sequence"/>
</dbReference>
<comment type="caution">
    <text evidence="2">The sequence shown here is derived from an EMBL/GenBank/DDBJ whole genome shotgun (WGS) entry which is preliminary data.</text>
</comment>